<dbReference type="Proteomes" id="UP001652628">
    <property type="component" value="Chromosome 2L"/>
</dbReference>
<dbReference type="GO" id="GO:0046872">
    <property type="term" value="F:metal ion binding"/>
    <property type="evidence" value="ECO:0007669"/>
    <property type="project" value="UniProtKB-KW"/>
</dbReference>
<dbReference type="GO" id="GO:0006508">
    <property type="term" value="P:proteolysis"/>
    <property type="evidence" value="ECO:0007669"/>
    <property type="project" value="InterPro"/>
</dbReference>
<keyword evidence="1" id="KW-1185">Reference proteome</keyword>
<dbReference type="AlphaFoldDB" id="A0AB39YWK8"/>
<dbReference type="GO" id="GO:0004252">
    <property type="term" value="F:serine-type endopeptidase activity"/>
    <property type="evidence" value="ECO:0007669"/>
    <property type="project" value="InterPro"/>
</dbReference>
<dbReference type="InterPro" id="IPR009003">
    <property type="entry name" value="Peptidase_S1_PA"/>
</dbReference>
<evidence type="ECO:0000313" key="1">
    <source>
        <dbReference type="Proteomes" id="UP001652628"/>
    </source>
</evidence>
<name>A0AB39YWK8_DROSZ</name>
<accession>A0AB39YWK8</accession>
<dbReference type="SUPFAM" id="SSF50494">
    <property type="entry name" value="Trypsin-like serine proteases"/>
    <property type="match status" value="1"/>
</dbReference>
<evidence type="ECO:0008006" key="3">
    <source>
        <dbReference type="Google" id="ProtNLM"/>
    </source>
</evidence>
<sequence>MEVRRQSPEMCLNHIGSSIYTLSSNQFCAGNSESNLCNVDCSSPLGAWVFHQSSLRFVQVGIATTNQRCNMPSIYTDVLSHIDFILRVWRYYGQDQSPSISSFTTTTRAPQMTFDWGSRSEDLDQLRY</sequence>
<reference evidence="2" key="2">
    <citation type="submission" date="2025-08" db="UniProtKB">
        <authorList>
            <consortium name="RefSeq"/>
        </authorList>
    </citation>
    <scope>IDENTIFICATION</scope>
</reference>
<organism evidence="1 2">
    <name type="scientific">Drosophila suzukii</name>
    <name type="common">Spotted-wing drosophila fruit fly</name>
    <dbReference type="NCBI Taxonomy" id="28584"/>
    <lineage>
        <taxon>Eukaryota</taxon>
        <taxon>Metazoa</taxon>
        <taxon>Ecdysozoa</taxon>
        <taxon>Arthropoda</taxon>
        <taxon>Hexapoda</taxon>
        <taxon>Insecta</taxon>
        <taxon>Pterygota</taxon>
        <taxon>Neoptera</taxon>
        <taxon>Endopterygota</taxon>
        <taxon>Diptera</taxon>
        <taxon>Brachycera</taxon>
        <taxon>Muscomorpha</taxon>
        <taxon>Ephydroidea</taxon>
        <taxon>Drosophilidae</taxon>
        <taxon>Drosophila</taxon>
        <taxon>Sophophora</taxon>
    </lineage>
</organism>
<protein>
    <recommendedName>
        <fullName evidence="3">Peptidase S1 domain-containing protein</fullName>
    </recommendedName>
</protein>
<gene>
    <name evidence="2" type="primary">LOC108004649</name>
</gene>
<dbReference type="InterPro" id="IPR043504">
    <property type="entry name" value="Peptidase_S1_PA_chymotrypsin"/>
</dbReference>
<evidence type="ECO:0000313" key="2">
    <source>
        <dbReference type="RefSeq" id="XP_016923134.3"/>
    </source>
</evidence>
<dbReference type="RefSeq" id="XP_016923134.3">
    <property type="nucleotide sequence ID" value="XM_017067645.4"/>
</dbReference>
<proteinExistence type="predicted"/>
<dbReference type="Gene3D" id="2.40.10.10">
    <property type="entry name" value="Trypsin-like serine proteases"/>
    <property type="match status" value="1"/>
</dbReference>
<dbReference type="GeneID" id="108004649"/>
<reference evidence="1" key="1">
    <citation type="submission" date="2025-05" db="UniProtKB">
        <authorList>
            <consortium name="RefSeq"/>
        </authorList>
    </citation>
    <scope>NUCLEOTIDE SEQUENCE [LARGE SCALE GENOMIC DNA]</scope>
</reference>